<dbReference type="PRINTS" id="PR01438">
    <property type="entry name" value="UNVRSLSTRESS"/>
</dbReference>
<dbReference type="Pfam" id="PF00582">
    <property type="entry name" value="Usp"/>
    <property type="match status" value="2"/>
</dbReference>
<organism evidence="3 4">
    <name type="scientific">Streptomyces cavernicola</name>
    <dbReference type="NCBI Taxonomy" id="3043613"/>
    <lineage>
        <taxon>Bacteria</taxon>
        <taxon>Bacillati</taxon>
        <taxon>Actinomycetota</taxon>
        <taxon>Actinomycetes</taxon>
        <taxon>Kitasatosporales</taxon>
        <taxon>Streptomycetaceae</taxon>
        <taxon>Streptomyces</taxon>
    </lineage>
</organism>
<evidence type="ECO:0000256" key="1">
    <source>
        <dbReference type="ARBA" id="ARBA00008791"/>
    </source>
</evidence>
<comment type="similarity">
    <text evidence="1">Belongs to the universal stress protein A family.</text>
</comment>
<dbReference type="InterPro" id="IPR006015">
    <property type="entry name" value="Universal_stress_UspA"/>
</dbReference>
<evidence type="ECO:0000313" key="4">
    <source>
        <dbReference type="Proteomes" id="UP001223978"/>
    </source>
</evidence>
<feature type="domain" description="UspA" evidence="2">
    <location>
        <begin position="1"/>
        <end position="141"/>
    </location>
</feature>
<dbReference type="SUPFAM" id="SSF52402">
    <property type="entry name" value="Adenine nucleotide alpha hydrolases-like"/>
    <property type="match status" value="2"/>
</dbReference>
<evidence type="ECO:0000313" key="3">
    <source>
        <dbReference type="EMBL" id="MDI3406857.1"/>
    </source>
</evidence>
<dbReference type="EMBL" id="JASCIQ010000027">
    <property type="protein sequence ID" value="MDI3406857.1"/>
    <property type="molecule type" value="Genomic_DNA"/>
</dbReference>
<reference evidence="3 4" key="1">
    <citation type="submission" date="2023-05" db="EMBL/GenBank/DDBJ databases">
        <title>Draft genome sequence of Streptomyces sp. B-S-A6 isolated from a cave soil in Thailand.</title>
        <authorList>
            <person name="Chamroensaksri N."/>
            <person name="Muangham S."/>
        </authorList>
    </citation>
    <scope>NUCLEOTIDE SEQUENCE [LARGE SCALE GENOMIC DNA]</scope>
    <source>
        <strain evidence="3 4">B-S-A6</strain>
    </source>
</reference>
<comment type="caution">
    <text evidence="3">The sequence shown here is derived from an EMBL/GenBank/DDBJ whole genome shotgun (WGS) entry which is preliminary data.</text>
</comment>
<dbReference type="RefSeq" id="WP_282544785.1">
    <property type="nucleotide sequence ID" value="NZ_JASCIQ010000027.1"/>
</dbReference>
<evidence type="ECO:0000259" key="2">
    <source>
        <dbReference type="Pfam" id="PF00582"/>
    </source>
</evidence>
<accession>A0ABT6SF79</accession>
<name>A0ABT6SF79_9ACTN</name>
<protein>
    <submittedName>
        <fullName evidence="3">Universal stress protein</fullName>
    </submittedName>
</protein>
<dbReference type="Proteomes" id="UP001223978">
    <property type="component" value="Unassembled WGS sequence"/>
</dbReference>
<keyword evidence="4" id="KW-1185">Reference proteome</keyword>
<dbReference type="PANTHER" id="PTHR46268:SF6">
    <property type="entry name" value="UNIVERSAL STRESS PROTEIN UP12"/>
    <property type="match status" value="1"/>
</dbReference>
<sequence length="302" mass="32084">MYRHLTAGVDGSPESLAAAAWAADEAVLRRLSLHLVHAEVWPPIGRETGPPQRAGDFEQQRRWSEEMLGEAAEALRERHPGLTVHVRTVAARPPAALAIEAGEAELLAIGSRGPGRIAGFFLESVGLAAVACAERPVVLVRAARPPAGTPPRNRTSRYRDVVVGVDLDRASETLLGFAFDVAARRDCTLRVVHSWPLSPALDTDPSRDADGRLVAAEVEHALAGLLEPWRQQFPTLDVVGQALVGPPGEQLAHCAADADLLVVGRRVRGSLLPDALVGTRIGAVTRAVIHHSPAPVAVVAHA</sequence>
<dbReference type="InterPro" id="IPR014729">
    <property type="entry name" value="Rossmann-like_a/b/a_fold"/>
</dbReference>
<dbReference type="InterPro" id="IPR006016">
    <property type="entry name" value="UspA"/>
</dbReference>
<proteinExistence type="inferred from homology"/>
<dbReference type="Gene3D" id="3.40.50.620">
    <property type="entry name" value="HUPs"/>
    <property type="match status" value="2"/>
</dbReference>
<dbReference type="PANTHER" id="PTHR46268">
    <property type="entry name" value="STRESS RESPONSE PROTEIN NHAX"/>
    <property type="match status" value="1"/>
</dbReference>
<feature type="domain" description="UspA" evidence="2">
    <location>
        <begin position="158"/>
        <end position="299"/>
    </location>
</feature>
<gene>
    <name evidence="3" type="ORF">QIS96_23970</name>
</gene>